<dbReference type="RefSeq" id="WP_248354168.1">
    <property type="nucleotide sequence ID" value="NZ_AP025591.1"/>
</dbReference>
<proteinExistence type="predicted"/>
<gene>
    <name evidence="1" type="ORF">AMOR_43860</name>
</gene>
<organism evidence="1 2">
    <name type="scientific">Anaeromyxobacter oryzae</name>
    <dbReference type="NCBI Taxonomy" id="2918170"/>
    <lineage>
        <taxon>Bacteria</taxon>
        <taxon>Pseudomonadati</taxon>
        <taxon>Myxococcota</taxon>
        <taxon>Myxococcia</taxon>
        <taxon>Myxococcales</taxon>
        <taxon>Cystobacterineae</taxon>
        <taxon>Anaeromyxobacteraceae</taxon>
        <taxon>Anaeromyxobacter</taxon>
    </lineage>
</organism>
<evidence type="ECO:0000313" key="2">
    <source>
        <dbReference type="Proteomes" id="UP001162891"/>
    </source>
</evidence>
<protein>
    <submittedName>
        <fullName evidence="1">Uncharacterized protein</fullName>
    </submittedName>
</protein>
<name>A0ABN6MWU9_9BACT</name>
<accession>A0ABN6MWU9</accession>
<dbReference type="EMBL" id="AP025591">
    <property type="protein sequence ID" value="BDG05390.1"/>
    <property type="molecule type" value="Genomic_DNA"/>
</dbReference>
<reference evidence="2" key="1">
    <citation type="journal article" date="2022" name="Int. J. Syst. Evol. Microbiol.">
        <title>Anaeromyxobacter oryzae sp. nov., Anaeromyxobacter diazotrophicus sp. nov. and Anaeromyxobacter paludicola sp. nov., isolated from paddy soils.</title>
        <authorList>
            <person name="Itoh H."/>
            <person name="Xu Z."/>
            <person name="Mise K."/>
            <person name="Masuda Y."/>
            <person name="Ushijima N."/>
            <person name="Hayakawa C."/>
            <person name="Shiratori Y."/>
            <person name="Senoo K."/>
        </authorList>
    </citation>
    <scope>NUCLEOTIDE SEQUENCE [LARGE SCALE GENOMIC DNA]</scope>
    <source>
        <strain evidence="2">Red232</strain>
    </source>
</reference>
<sequence length="117" mass="12625">MLPLTWQDRDGGLFCDLSDAGEGAGTFLAVRPHSEPDYWRPVCVLAPGEEEREVGDGVLGREHAQDTVVKYAIQVLARTHGLSTAPREADADDPWPMRTLARLWAELASGPGASGRG</sequence>
<evidence type="ECO:0000313" key="1">
    <source>
        <dbReference type="EMBL" id="BDG05390.1"/>
    </source>
</evidence>
<dbReference type="Proteomes" id="UP001162891">
    <property type="component" value="Chromosome"/>
</dbReference>
<keyword evidence="2" id="KW-1185">Reference proteome</keyword>